<gene>
    <name evidence="2" type="ORF">AWB76_01427</name>
</gene>
<evidence type="ECO:0000259" key="1">
    <source>
        <dbReference type="Pfam" id="PF00144"/>
    </source>
</evidence>
<dbReference type="PANTHER" id="PTHR43283">
    <property type="entry name" value="BETA-LACTAMASE-RELATED"/>
    <property type="match status" value="1"/>
</dbReference>
<dbReference type="InterPro" id="IPR050789">
    <property type="entry name" value="Diverse_Enzym_Activities"/>
</dbReference>
<dbReference type="Gene3D" id="3.40.710.10">
    <property type="entry name" value="DD-peptidase/beta-lactamase superfamily"/>
    <property type="match status" value="1"/>
</dbReference>
<dbReference type="PANTHER" id="PTHR43283:SF7">
    <property type="entry name" value="BETA-LACTAMASE-RELATED DOMAIN-CONTAINING PROTEIN"/>
    <property type="match status" value="1"/>
</dbReference>
<dbReference type="Proteomes" id="UP000054624">
    <property type="component" value="Unassembled WGS sequence"/>
</dbReference>
<dbReference type="InterPro" id="IPR012338">
    <property type="entry name" value="Beta-lactam/transpept-like"/>
</dbReference>
<evidence type="ECO:0000313" key="2">
    <source>
        <dbReference type="EMBL" id="SAK50189.1"/>
    </source>
</evidence>
<dbReference type="EMBL" id="FCOI02000003">
    <property type="protein sequence ID" value="SAK50189.1"/>
    <property type="molecule type" value="Genomic_DNA"/>
</dbReference>
<dbReference type="SUPFAM" id="SSF56601">
    <property type="entry name" value="beta-lactamase/transpeptidase-like"/>
    <property type="match status" value="1"/>
</dbReference>
<keyword evidence="3" id="KW-1185">Reference proteome</keyword>
<dbReference type="InterPro" id="IPR001466">
    <property type="entry name" value="Beta-lactam-related"/>
</dbReference>
<proteinExistence type="predicted"/>
<dbReference type="STRING" id="1777137.AWB76_01427"/>
<reference evidence="3" key="1">
    <citation type="submission" date="2016-01" db="EMBL/GenBank/DDBJ databases">
        <authorList>
            <person name="Peeters Charlotte."/>
        </authorList>
    </citation>
    <scope>NUCLEOTIDE SEQUENCE [LARGE SCALE GENOMIC DNA]</scope>
</reference>
<name>A0A157ZXH4_9BURK</name>
<dbReference type="Pfam" id="PF00144">
    <property type="entry name" value="Beta-lactamase"/>
    <property type="match status" value="1"/>
</dbReference>
<sequence length="305" mass="34277">MTFEKALHRALVERSGVRSFVVAHEGRIVFEHYRHDIAPDSLQDINSVTKTVVGLAIGAALHEGVMLPLDTPVSRILPQLCERGFDRRVRRITLRHLLTMTAGFEWDQSVVDECVLGPCDRFRSEESRLRFVLSRPLAPPGMRFEYDSHALQLLSLVVEAMTGHTLDCYARDALFAPLGIAASEWISDEEGHTFGGRGLMLRTRDMISLGVLMMNRGAWNGAQLIDERFIDDAMSVHSDGGPPMDDAQYGYLCWIDPRYVFAAGYGEQFIFVAPRERVVAAATCDQDDTPKGLRELFVEHVLDRL</sequence>
<feature type="domain" description="Beta-lactamase-related" evidence="1">
    <location>
        <begin position="12"/>
        <end position="291"/>
    </location>
</feature>
<organism evidence="2 3">
    <name type="scientific">Caballeronia temeraria</name>
    <dbReference type="NCBI Taxonomy" id="1777137"/>
    <lineage>
        <taxon>Bacteria</taxon>
        <taxon>Pseudomonadati</taxon>
        <taxon>Pseudomonadota</taxon>
        <taxon>Betaproteobacteria</taxon>
        <taxon>Burkholderiales</taxon>
        <taxon>Burkholderiaceae</taxon>
        <taxon>Caballeronia</taxon>
    </lineage>
</organism>
<accession>A0A157ZXH4</accession>
<dbReference type="AlphaFoldDB" id="A0A157ZXH4"/>
<protein>
    <submittedName>
        <fullName evidence="2">Beta-lactamase</fullName>
    </submittedName>
</protein>
<dbReference type="RefSeq" id="WP_061159374.1">
    <property type="nucleotide sequence ID" value="NZ_FCOI02000003.1"/>
</dbReference>
<evidence type="ECO:0000313" key="3">
    <source>
        <dbReference type="Proteomes" id="UP000054624"/>
    </source>
</evidence>
<dbReference type="OrthoDB" id="8582986at2"/>